<dbReference type="SUPFAM" id="SSF53448">
    <property type="entry name" value="Nucleotide-diphospho-sugar transferases"/>
    <property type="match status" value="1"/>
</dbReference>
<dbReference type="Pfam" id="PF00535">
    <property type="entry name" value="Glycos_transf_2"/>
    <property type="match status" value="1"/>
</dbReference>
<name>A0A2X2L434_SPHMU</name>
<sequence length="326" mass="37556">MNKTLSLIVPVYNVVDYIERCVTSLTQQTCIDFELILVDDCGQDDSIQKALDILANSTLDYKVIYRSQNGGLSAARNSGIENAVSDYIFFVDSDDALPLDAIEKIKSKIAIDSSDVLYFNASYSEFGSKGFKSMLNIQNPIASRSSDFLAALYTGTYLAYIWMYVFKKEIFNTIKFPNGAVYEDALTLPYILKSVEKVSIDLSTSIYHYYVREGSISRSFHPQLKEVIPNFNVMEQKLYSNFKDSLYPLFVYFRTTYLMRISREAFVRSKSQYEAVALHRYWKKCIPARNISILWRYGHKRSAIFLILLKTDPLLLSLFYKLKLLK</sequence>
<proteinExistence type="predicted"/>
<dbReference type="PANTHER" id="PTHR22916">
    <property type="entry name" value="GLYCOSYLTRANSFERASE"/>
    <property type="match status" value="1"/>
</dbReference>
<evidence type="ECO:0000259" key="1">
    <source>
        <dbReference type="Pfam" id="PF00535"/>
    </source>
</evidence>
<dbReference type="AlphaFoldDB" id="A0A2X2L434"/>
<evidence type="ECO:0000313" key="3">
    <source>
        <dbReference type="Proteomes" id="UP000251241"/>
    </source>
</evidence>
<dbReference type="EC" id="2.4.1.-" evidence="2"/>
<dbReference type="EMBL" id="UAUU01000009">
    <property type="protein sequence ID" value="SPZ88649.1"/>
    <property type="molecule type" value="Genomic_DNA"/>
</dbReference>
<dbReference type="InterPro" id="IPR029044">
    <property type="entry name" value="Nucleotide-diphossugar_trans"/>
</dbReference>
<dbReference type="Gene3D" id="3.90.550.10">
    <property type="entry name" value="Spore Coat Polysaccharide Biosynthesis Protein SpsA, Chain A"/>
    <property type="match status" value="1"/>
</dbReference>
<dbReference type="RefSeq" id="WP_112375410.1">
    <property type="nucleotide sequence ID" value="NZ_CP069793.1"/>
</dbReference>
<dbReference type="CDD" id="cd00761">
    <property type="entry name" value="Glyco_tranf_GTA_type"/>
    <property type="match status" value="1"/>
</dbReference>
<protein>
    <submittedName>
        <fullName evidence="2">PGL/p-HBAD biosynthesis glycosyltransferase Rv2957/MT3031</fullName>
        <ecNumber evidence="2">2.4.1.-</ecNumber>
    </submittedName>
</protein>
<keyword evidence="2" id="KW-0808">Transferase</keyword>
<reference evidence="2 3" key="1">
    <citation type="submission" date="2018-06" db="EMBL/GenBank/DDBJ databases">
        <authorList>
            <consortium name="Pathogen Informatics"/>
            <person name="Doyle S."/>
        </authorList>
    </citation>
    <scope>NUCLEOTIDE SEQUENCE [LARGE SCALE GENOMIC DNA]</scope>
    <source>
        <strain evidence="2 3">NCTC11343</strain>
    </source>
</reference>
<dbReference type="Proteomes" id="UP000251241">
    <property type="component" value="Unassembled WGS sequence"/>
</dbReference>
<dbReference type="GeneID" id="97183464"/>
<dbReference type="PANTHER" id="PTHR22916:SF3">
    <property type="entry name" value="UDP-GLCNAC:BETAGAL BETA-1,3-N-ACETYLGLUCOSAMINYLTRANSFERASE-LIKE PROTEIN 1"/>
    <property type="match status" value="1"/>
</dbReference>
<evidence type="ECO:0000313" key="2">
    <source>
        <dbReference type="EMBL" id="SPZ88649.1"/>
    </source>
</evidence>
<gene>
    <name evidence="2" type="ORF">NCTC11343_03615</name>
</gene>
<accession>A0A2X2L434</accession>
<dbReference type="GO" id="GO:0016758">
    <property type="term" value="F:hexosyltransferase activity"/>
    <property type="evidence" value="ECO:0007669"/>
    <property type="project" value="UniProtKB-ARBA"/>
</dbReference>
<keyword evidence="2" id="KW-0328">Glycosyltransferase</keyword>
<feature type="domain" description="Glycosyltransferase 2-like" evidence="1">
    <location>
        <begin position="6"/>
        <end position="136"/>
    </location>
</feature>
<dbReference type="InterPro" id="IPR001173">
    <property type="entry name" value="Glyco_trans_2-like"/>
</dbReference>
<organism evidence="2 3">
    <name type="scientific">Sphingobacterium multivorum</name>
    <dbReference type="NCBI Taxonomy" id="28454"/>
    <lineage>
        <taxon>Bacteria</taxon>
        <taxon>Pseudomonadati</taxon>
        <taxon>Bacteroidota</taxon>
        <taxon>Sphingobacteriia</taxon>
        <taxon>Sphingobacteriales</taxon>
        <taxon>Sphingobacteriaceae</taxon>
        <taxon>Sphingobacterium</taxon>
    </lineage>
</organism>